<name>A0A1G9PHP0_9FLAO</name>
<dbReference type="OrthoDB" id="1119552at2"/>
<protein>
    <recommendedName>
        <fullName evidence="3">Na(+)-translocating NADH-quinone reductase subunit F</fullName>
    </recommendedName>
</protein>
<keyword evidence="2" id="KW-1185">Reference proteome</keyword>
<dbReference type="STRING" id="192904.SAMN04488514_10413"/>
<gene>
    <name evidence="1" type="ORF">SAMN04488514_10413</name>
</gene>
<organism evidence="1 2">
    <name type="scientific">Kriegella aquimaris</name>
    <dbReference type="NCBI Taxonomy" id="192904"/>
    <lineage>
        <taxon>Bacteria</taxon>
        <taxon>Pseudomonadati</taxon>
        <taxon>Bacteroidota</taxon>
        <taxon>Flavobacteriia</taxon>
        <taxon>Flavobacteriales</taxon>
        <taxon>Flavobacteriaceae</taxon>
        <taxon>Kriegella</taxon>
    </lineage>
</organism>
<dbReference type="Proteomes" id="UP000199440">
    <property type="component" value="Unassembled WGS sequence"/>
</dbReference>
<dbReference type="EMBL" id="FNGV01000004">
    <property type="protein sequence ID" value="SDL98346.1"/>
    <property type="molecule type" value="Genomic_DNA"/>
</dbReference>
<sequence>MGKPLTEQELHNLAMNIVGRELEAEGFEFMGVNSKPKKNPQFVCLKEKELHFIVVRSVSYPEDPTKYNRSLMQKMKDHASKHEARTYYAGVGLYNATNQELPVYLNEEYIVQYHGLIEISNA</sequence>
<reference evidence="1 2" key="1">
    <citation type="submission" date="2016-10" db="EMBL/GenBank/DDBJ databases">
        <authorList>
            <person name="de Groot N.N."/>
        </authorList>
    </citation>
    <scope>NUCLEOTIDE SEQUENCE [LARGE SCALE GENOMIC DNA]</scope>
    <source>
        <strain evidence="1 2">DSM 19886</strain>
    </source>
</reference>
<evidence type="ECO:0008006" key="3">
    <source>
        <dbReference type="Google" id="ProtNLM"/>
    </source>
</evidence>
<dbReference type="AlphaFoldDB" id="A0A1G9PHP0"/>
<proteinExistence type="predicted"/>
<evidence type="ECO:0000313" key="1">
    <source>
        <dbReference type="EMBL" id="SDL98346.1"/>
    </source>
</evidence>
<evidence type="ECO:0000313" key="2">
    <source>
        <dbReference type="Proteomes" id="UP000199440"/>
    </source>
</evidence>
<accession>A0A1G9PHP0</accession>
<dbReference type="RefSeq" id="WP_089888238.1">
    <property type="nucleotide sequence ID" value="NZ_FNGV01000004.1"/>
</dbReference>